<gene>
    <name evidence="2" type="ORF">EJB05_24002</name>
</gene>
<proteinExistence type="predicted"/>
<dbReference type="OrthoDB" id="1600564at2759"/>
<comment type="caution">
    <text evidence="2">The sequence shown here is derived from an EMBL/GenBank/DDBJ whole genome shotgun (WGS) entry which is preliminary data.</text>
</comment>
<organism evidence="2 3">
    <name type="scientific">Eragrostis curvula</name>
    <name type="common">weeping love grass</name>
    <dbReference type="NCBI Taxonomy" id="38414"/>
    <lineage>
        <taxon>Eukaryota</taxon>
        <taxon>Viridiplantae</taxon>
        <taxon>Streptophyta</taxon>
        <taxon>Embryophyta</taxon>
        <taxon>Tracheophyta</taxon>
        <taxon>Spermatophyta</taxon>
        <taxon>Magnoliopsida</taxon>
        <taxon>Liliopsida</taxon>
        <taxon>Poales</taxon>
        <taxon>Poaceae</taxon>
        <taxon>PACMAD clade</taxon>
        <taxon>Chloridoideae</taxon>
        <taxon>Eragrostideae</taxon>
        <taxon>Eragrostidinae</taxon>
        <taxon>Eragrostis</taxon>
    </lineage>
</organism>
<dbReference type="AlphaFoldDB" id="A0A5J9V9I6"/>
<feature type="non-terminal residue" evidence="2">
    <location>
        <position position="1"/>
    </location>
</feature>
<protein>
    <submittedName>
        <fullName evidence="2">Uncharacterized protein</fullName>
    </submittedName>
</protein>
<dbReference type="EMBL" id="RWGY01000011">
    <property type="protein sequence ID" value="TVU32278.1"/>
    <property type="molecule type" value="Genomic_DNA"/>
</dbReference>
<accession>A0A5J9V9I6</accession>
<evidence type="ECO:0000313" key="3">
    <source>
        <dbReference type="Proteomes" id="UP000324897"/>
    </source>
</evidence>
<reference evidence="2 3" key="1">
    <citation type="journal article" date="2019" name="Sci. Rep.">
        <title>A high-quality genome of Eragrostis curvula grass provides insights into Poaceae evolution and supports new strategies to enhance forage quality.</title>
        <authorList>
            <person name="Carballo J."/>
            <person name="Santos B.A.C.M."/>
            <person name="Zappacosta D."/>
            <person name="Garbus I."/>
            <person name="Selva J.P."/>
            <person name="Gallo C.A."/>
            <person name="Diaz A."/>
            <person name="Albertini E."/>
            <person name="Caccamo M."/>
            <person name="Echenique V."/>
        </authorList>
    </citation>
    <scope>NUCLEOTIDE SEQUENCE [LARGE SCALE GENOMIC DNA]</scope>
    <source>
        <strain evidence="3">cv. Victoria</strain>
        <tissue evidence="2">Leaf</tissue>
    </source>
</reference>
<dbReference type="Proteomes" id="UP000324897">
    <property type="component" value="Chromosome 1"/>
</dbReference>
<dbReference type="Gramene" id="TVU32278">
    <property type="protein sequence ID" value="TVU32278"/>
    <property type="gene ID" value="EJB05_24002"/>
</dbReference>
<feature type="region of interest" description="Disordered" evidence="1">
    <location>
        <begin position="14"/>
        <end position="33"/>
    </location>
</feature>
<keyword evidence="3" id="KW-1185">Reference proteome</keyword>
<evidence type="ECO:0000313" key="2">
    <source>
        <dbReference type="EMBL" id="TVU32278.1"/>
    </source>
</evidence>
<evidence type="ECO:0000256" key="1">
    <source>
        <dbReference type="SAM" id="MobiDB-lite"/>
    </source>
</evidence>
<feature type="compositionally biased region" description="Basic residues" evidence="1">
    <location>
        <begin position="14"/>
        <end position="25"/>
    </location>
</feature>
<name>A0A5J9V9I6_9POAL</name>
<sequence>MALVVVAHVVRTRHERRQRAPRHRRDAAGDPGQLPAGVLAGLHAWPRAVDDKDPAAYDADGCLAGLNLFAQMHVQRIAACRRGSGSCAPRTRRGRRLRRLLLCIRSMFGLRIHLIRHESVAGKTGLFDKGSVTQACCDTGGDVWLAGRNGVREAGHVPKLGWGAPDLTQRAYGVMTDLLYDKGFASPAPVSSLAS</sequence>